<dbReference type="Proteomes" id="UP000703269">
    <property type="component" value="Unassembled WGS sequence"/>
</dbReference>
<proteinExistence type="predicted"/>
<evidence type="ECO:0000259" key="2">
    <source>
        <dbReference type="Pfam" id="PF12937"/>
    </source>
</evidence>
<organism evidence="3 4">
    <name type="scientific">Phanerochaete sordida</name>
    <dbReference type="NCBI Taxonomy" id="48140"/>
    <lineage>
        <taxon>Eukaryota</taxon>
        <taxon>Fungi</taxon>
        <taxon>Dikarya</taxon>
        <taxon>Basidiomycota</taxon>
        <taxon>Agaricomycotina</taxon>
        <taxon>Agaricomycetes</taxon>
        <taxon>Polyporales</taxon>
        <taxon>Phanerochaetaceae</taxon>
        <taxon>Phanerochaete</taxon>
    </lineage>
</organism>
<dbReference type="SUPFAM" id="SSF81383">
    <property type="entry name" value="F-box domain"/>
    <property type="match status" value="1"/>
</dbReference>
<feature type="region of interest" description="Disordered" evidence="1">
    <location>
        <begin position="301"/>
        <end position="322"/>
    </location>
</feature>
<dbReference type="AlphaFoldDB" id="A0A9P3GDH4"/>
<protein>
    <recommendedName>
        <fullName evidence="2">F-box domain-containing protein</fullName>
    </recommendedName>
</protein>
<dbReference type="Gene3D" id="1.20.1280.50">
    <property type="match status" value="1"/>
</dbReference>
<dbReference type="Pfam" id="PF12937">
    <property type="entry name" value="F-box-like"/>
    <property type="match status" value="1"/>
</dbReference>
<dbReference type="EMBL" id="BPQB01000028">
    <property type="protein sequence ID" value="GJE92776.1"/>
    <property type="molecule type" value="Genomic_DNA"/>
</dbReference>
<comment type="caution">
    <text evidence="3">The sequence shown here is derived from an EMBL/GenBank/DDBJ whole genome shotgun (WGS) entry which is preliminary data.</text>
</comment>
<name>A0A9P3GDH4_9APHY</name>
<reference evidence="3 4" key="1">
    <citation type="submission" date="2021-08" db="EMBL/GenBank/DDBJ databases">
        <title>Draft Genome Sequence of Phanerochaete sordida strain YK-624.</title>
        <authorList>
            <person name="Mori T."/>
            <person name="Dohra H."/>
            <person name="Suzuki T."/>
            <person name="Kawagishi H."/>
            <person name="Hirai H."/>
        </authorList>
    </citation>
    <scope>NUCLEOTIDE SEQUENCE [LARGE SCALE GENOMIC DNA]</scope>
    <source>
        <strain evidence="3 4">YK-624</strain>
    </source>
</reference>
<sequence length="457" mass="49934">MENRLPPELLEYIFSFLPTQHARGGDSHEDKTDLRSCLLVSRRWRDVALKPLYENISLPLVYLSHRATATDSWFIVLRQNESKIDYRTPRGFCSFLAENPAIASWIRSLTFRCGRYSISRDRPAAILHLPDFLDILSRLPALEALTLRGVAVDEAPEARLAALAPVLLKHLTIDWAVPLAHREDAGYRLDMSAETSALLRCTRVLHTLTLERYAGSAPAPACAAATRHLRRLLLRDCRTPPALLGVLFGGDAPHRALHVAEDPQSPLREGVQPLLAALGPALATFGWQLLVCPPTRGAMLPKGKCPRPRRAPRPEPPLTRAPTGVLLRPDVSACCNLEALALAVVADTEAAAVDALAAVLARAAQGCPRLRAVDVVLEFVAIGREQAPEAAARGAVEDALLALRRVTGQTVLDVVFARKKGEQRALWAREDASRTLREWFPRLVGCGMVSCGGVPVS</sequence>
<evidence type="ECO:0000256" key="1">
    <source>
        <dbReference type="SAM" id="MobiDB-lite"/>
    </source>
</evidence>
<evidence type="ECO:0000313" key="3">
    <source>
        <dbReference type="EMBL" id="GJE92776.1"/>
    </source>
</evidence>
<feature type="domain" description="F-box" evidence="2">
    <location>
        <begin position="4"/>
        <end position="58"/>
    </location>
</feature>
<dbReference type="CDD" id="cd09917">
    <property type="entry name" value="F-box_SF"/>
    <property type="match status" value="1"/>
</dbReference>
<keyword evidence="4" id="KW-1185">Reference proteome</keyword>
<evidence type="ECO:0000313" key="4">
    <source>
        <dbReference type="Proteomes" id="UP000703269"/>
    </source>
</evidence>
<dbReference type="InterPro" id="IPR001810">
    <property type="entry name" value="F-box_dom"/>
</dbReference>
<gene>
    <name evidence="3" type="ORF">PsYK624_089330</name>
</gene>
<dbReference type="InterPro" id="IPR036047">
    <property type="entry name" value="F-box-like_dom_sf"/>
</dbReference>
<accession>A0A9P3GDH4</accession>